<dbReference type="EMBL" id="WBVO01000010">
    <property type="protein sequence ID" value="KAB2807653.1"/>
    <property type="molecule type" value="Genomic_DNA"/>
</dbReference>
<dbReference type="PROSITE" id="PS50206">
    <property type="entry name" value="RHODANESE_3"/>
    <property type="match status" value="1"/>
</dbReference>
<dbReference type="GO" id="GO:0043828">
    <property type="term" value="F:tRNA 2-selenouridine synthase activity"/>
    <property type="evidence" value="ECO:0007669"/>
    <property type="project" value="InterPro"/>
</dbReference>
<dbReference type="OrthoDB" id="9808735at2"/>
<dbReference type="CDD" id="cd01520">
    <property type="entry name" value="RHOD_YbbB"/>
    <property type="match status" value="1"/>
</dbReference>
<keyword evidence="1" id="KW-0711">Selenium</keyword>
<accession>A0A6N6RGG1</accession>
<evidence type="ECO:0000256" key="1">
    <source>
        <dbReference type="ARBA" id="ARBA00023266"/>
    </source>
</evidence>
<dbReference type="InterPro" id="IPR058840">
    <property type="entry name" value="AAA_SelU"/>
</dbReference>
<reference evidence="3 4" key="1">
    <citation type="submission" date="2019-09" db="EMBL/GenBank/DDBJ databases">
        <title>Genomes of family Cryomorphaceae.</title>
        <authorList>
            <person name="Bowman J.P."/>
        </authorList>
    </citation>
    <scope>NUCLEOTIDE SEQUENCE [LARGE SCALE GENOMIC DNA]</scope>
    <source>
        <strain evidence="3 4">LMG 25704</strain>
    </source>
</reference>
<dbReference type="Proteomes" id="UP000468650">
    <property type="component" value="Unassembled WGS sequence"/>
</dbReference>
<dbReference type="InterPro" id="IPR017582">
    <property type="entry name" value="SelU"/>
</dbReference>
<dbReference type="AlphaFoldDB" id="A0A6N6RGG1"/>
<dbReference type="PANTHER" id="PTHR30401">
    <property type="entry name" value="TRNA 2-SELENOURIDINE SYNTHASE"/>
    <property type="match status" value="1"/>
</dbReference>
<dbReference type="InterPro" id="IPR001763">
    <property type="entry name" value="Rhodanese-like_dom"/>
</dbReference>
<dbReference type="NCBIfam" id="NF008750">
    <property type="entry name" value="PRK11784.1-2"/>
    <property type="match status" value="1"/>
</dbReference>
<feature type="domain" description="Rhodanese" evidence="2">
    <location>
        <begin position="12"/>
        <end position="133"/>
    </location>
</feature>
<dbReference type="NCBIfam" id="TIGR03167">
    <property type="entry name" value="tRNA_sel_U_synt"/>
    <property type="match status" value="1"/>
</dbReference>
<dbReference type="Pfam" id="PF00581">
    <property type="entry name" value="Rhodanese"/>
    <property type="match status" value="1"/>
</dbReference>
<dbReference type="InterPro" id="IPR027417">
    <property type="entry name" value="P-loop_NTPase"/>
</dbReference>
<dbReference type="InterPro" id="IPR036873">
    <property type="entry name" value="Rhodanese-like_dom_sf"/>
</dbReference>
<evidence type="ECO:0000313" key="4">
    <source>
        <dbReference type="Proteomes" id="UP000468650"/>
    </source>
</evidence>
<keyword evidence="4" id="KW-1185">Reference proteome</keyword>
<dbReference type="SUPFAM" id="SSF52540">
    <property type="entry name" value="P-loop containing nucleoside triphosphate hydrolases"/>
    <property type="match status" value="1"/>
</dbReference>
<dbReference type="SUPFAM" id="SSF52821">
    <property type="entry name" value="Rhodanese/Cell cycle control phosphatase"/>
    <property type="match status" value="1"/>
</dbReference>
<dbReference type="SMART" id="SM00450">
    <property type="entry name" value="RHOD"/>
    <property type="match status" value="1"/>
</dbReference>
<dbReference type="NCBIfam" id="NF008752">
    <property type="entry name" value="PRK11784.1-4"/>
    <property type="match status" value="1"/>
</dbReference>
<dbReference type="Pfam" id="PF26341">
    <property type="entry name" value="AAA_SelU"/>
    <property type="match status" value="1"/>
</dbReference>
<dbReference type="GO" id="GO:0002098">
    <property type="term" value="P:tRNA wobble uridine modification"/>
    <property type="evidence" value="ECO:0007669"/>
    <property type="project" value="InterPro"/>
</dbReference>
<protein>
    <submittedName>
        <fullName evidence="3">tRNA 2-selenouridine(34) synthase MnmH</fullName>
    </submittedName>
</protein>
<dbReference type="Gene3D" id="3.40.250.10">
    <property type="entry name" value="Rhodanese-like domain"/>
    <property type="match status" value="1"/>
</dbReference>
<dbReference type="PANTHER" id="PTHR30401:SF0">
    <property type="entry name" value="TRNA 2-SELENOURIDINE SYNTHASE"/>
    <property type="match status" value="1"/>
</dbReference>
<gene>
    <name evidence="3" type="primary">mnmH</name>
    <name evidence="3" type="ORF">F8C67_11470</name>
</gene>
<organism evidence="3 4">
    <name type="scientific">Phaeocystidibacter luteus</name>
    <dbReference type="NCBI Taxonomy" id="911197"/>
    <lineage>
        <taxon>Bacteria</taxon>
        <taxon>Pseudomonadati</taxon>
        <taxon>Bacteroidota</taxon>
        <taxon>Flavobacteriia</taxon>
        <taxon>Flavobacteriales</taxon>
        <taxon>Phaeocystidibacteraceae</taxon>
        <taxon>Phaeocystidibacter</taxon>
    </lineage>
</organism>
<name>A0A6N6RGG1_9FLAO</name>
<evidence type="ECO:0000313" key="3">
    <source>
        <dbReference type="EMBL" id="KAB2807653.1"/>
    </source>
</evidence>
<sequence length="344" mass="38478">MVEVQFNPNHHFSEEFILLDVRAPSEFEAGHIPGAHSFPLFNDNERAEVGTLYKREGKDKAVNRGLEIVGPKLAYFVTEAKTMANDKTIVLYCWRGGMRSGSMEWLLETAGLKVERIKGGYKAYRGWANQKIESYSNGAKWRVLSGMTGSGKTEVLKALAQKGEQVIDLEGLAEHRGSAFGHLLMKPQPTTEHFMNLLGKELHALRSSKPIWIEDESRLIGKVVLPNALYDAIQDAPHYDLNVTTDRRAKNLVEQYGDASADQFKASFTSIKKRLGGLRYKQAVESVDNGDLEAAATLALDYYDKTYSHALVEARKGGATIYPIKIEDEMTFDEVAQHIIENHS</sequence>
<evidence type="ECO:0000259" key="2">
    <source>
        <dbReference type="PROSITE" id="PS50206"/>
    </source>
</evidence>
<comment type="caution">
    <text evidence="3">The sequence shown here is derived from an EMBL/GenBank/DDBJ whole genome shotgun (WGS) entry which is preliminary data.</text>
</comment>
<proteinExistence type="predicted"/>